<sequence>MSMLDQSATTLPAASRPAIWARVASRTVAVTRFLRNRSAFARLTDMTDK</sequence>
<organism evidence="1 2">
    <name type="scientific">Tianweitania populi</name>
    <dbReference type="NCBI Taxonomy" id="1607949"/>
    <lineage>
        <taxon>Bacteria</taxon>
        <taxon>Pseudomonadati</taxon>
        <taxon>Pseudomonadota</taxon>
        <taxon>Alphaproteobacteria</taxon>
        <taxon>Hyphomicrobiales</taxon>
        <taxon>Phyllobacteriaceae</taxon>
        <taxon>Tianweitania</taxon>
    </lineage>
</organism>
<protein>
    <submittedName>
        <fullName evidence="1">Uncharacterized protein</fullName>
    </submittedName>
</protein>
<dbReference type="EMBL" id="BMZQ01000002">
    <property type="protein sequence ID" value="GHD14183.1"/>
    <property type="molecule type" value="Genomic_DNA"/>
</dbReference>
<comment type="caution">
    <text evidence="1">The sequence shown here is derived from an EMBL/GenBank/DDBJ whole genome shotgun (WGS) entry which is preliminary data.</text>
</comment>
<evidence type="ECO:0000313" key="1">
    <source>
        <dbReference type="EMBL" id="GHD14183.1"/>
    </source>
</evidence>
<keyword evidence="2" id="KW-1185">Reference proteome</keyword>
<accession>A0A8J3DNP3</accession>
<dbReference type="Proteomes" id="UP000630142">
    <property type="component" value="Unassembled WGS sequence"/>
</dbReference>
<evidence type="ECO:0000313" key="2">
    <source>
        <dbReference type="Proteomes" id="UP000630142"/>
    </source>
</evidence>
<reference evidence="1" key="1">
    <citation type="journal article" date="2014" name="Int. J. Syst. Evol. Microbiol.">
        <title>Complete genome sequence of Corynebacterium casei LMG S-19264T (=DSM 44701T), isolated from a smear-ripened cheese.</title>
        <authorList>
            <consortium name="US DOE Joint Genome Institute (JGI-PGF)"/>
            <person name="Walter F."/>
            <person name="Albersmeier A."/>
            <person name="Kalinowski J."/>
            <person name="Ruckert C."/>
        </authorList>
    </citation>
    <scope>NUCLEOTIDE SEQUENCE</scope>
    <source>
        <strain evidence="1">KCTC 42249</strain>
    </source>
</reference>
<dbReference type="RefSeq" id="WP_189503397.1">
    <property type="nucleotide sequence ID" value="NZ_BMZQ01000002.1"/>
</dbReference>
<name>A0A8J3DNP3_9HYPH</name>
<proteinExistence type="predicted"/>
<reference evidence="1" key="2">
    <citation type="submission" date="2020-09" db="EMBL/GenBank/DDBJ databases">
        <authorList>
            <person name="Sun Q."/>
            <person name="Kim S."/>
        </authorList>
    </citation>
    <scope>NUCLEOTIDE SEQUENCE</scope>
    <source>
        <strain evidence="1">KCTC 42249</strain>
    </source>
</reference>
<dbReference type="AlphaFoldDB" id="A0A8J3DNP3"/>
<gene>
    <name evidence="1" type="ORF">GCM10016234_19500</name>
</gene>